<evidence type="ECO:0000313" key="3">
    <source>
        <dbReference type="Proteomes" id="UP000436088"/>
    </source>
</evidence>
<dbReference type="Proteomes" id="UP000436088">
    <property type="component" value="Unassembled WGS sequence"/>
</dbReference>
<gene>
    <name evidence="2" type="ORF">F3Y22_tig00113726pilonHSYRG00237</name>
</gene>
<reference evidence="2" key="1">
    <citation type="submission" date="2019-09" db="EMBL/GenBank/DDBJ databases">
        <title>Draft genome information of white flower Hibiscus syriacus.</title>
        <authorList>
            <person name="Kim Y.-M."/>
        </authorList>
    </citation>
    <scope>NUCLEOTIDE SEQUENCE [LARGE SCALE GENOMIC DNA]</scope>
    <source>
        <strain evidence="2">YM2019G1</strain>
    </source>
</reference>
<comment type="caution">
    <text evidence="2">The sequence shown here is derived from an EMBL/GenBank/DDBJ whole genome shotgun (WGS) entry which is preliminary data.</text>
</comment>
<dbReference type="EMBL" id="VEPZ02001721">
    <property type="protein sequence ID" value="KAE8661328.1"/>
    <property type="molecule type" value="Genomic_DNA"/>
</dbReference>
<name>A0A6A2WMW4_HIBSY</name>
<keyword evidence="1" id="KW-1133">Transmembrane helix</keyword>
<keyword evidence="1" id="KW-0812">Transmembrane</keyword>
<keyword evidence="1" id="KW-0472">Membrane</keyword>
<keyword evidence="3" id="KW-1185">Reference proteome</keyword>
<feature type="transmembrane region" description="Helical" evidence="1">
    <location>
        <begin position="20"/>
        <end position="44"/>
    </location>
</feature>
<dbReference type="AlphaFoldDB" id="A0A6A2WMW4"/>
<evidence type="ECO:0000313" key="2">
    <source>
        <dbReference type="EMBL" id="KAE8661328.1"/>
    </source>
</evidence>
<protein>
    <submittedName>
        <fullName evidence="2">Detected protein of confused Function</fullName>
    </submittedName>
</protein>
<evidence type="ECO:0000256" key="1">
    <source>
        <dbReference type="SAM" id="Phobius"/>
    </source>
</evidence>
<sequence length="68" mass="7419">MYLSHNVHENLSTQCPTAQTGLLGGGAFVALDSALFWLVTLMLADNARQDHFEEVENDTKVQSLVAAE</sequence>
<accession>A0A6A2WMW4</accession>
<proteinExistence type="predicted"/>
<organism evidence="2 3">
    <name type="scientific">Hibiscus syriacus</name>
    <name type="common">Rose of Sharon</name>
    <dbReference type="NCBI Taxonomy" id="106335"/>
    <lineage>
        <taxon>Eukaryota</taxon>
        <taxon>Viridiplantae</taxon>
        <taxon>Streptophyta</taxon>
        <taxon>Embryophyta</taxon>
        <taxon>Tracheophyta</taxon>
        <taxon>Spermatophyta</taxon>
        <taxon>Magnoliopsida</taxon>
        <taxon>eudicotyledons</taxon>
        <taxon>Gunneridae</taxon>
        <taxon>Pentapetalae</taxon>
        <taxon>rosids</taxon>
        <taxon>malvids</taxon>
        <taxon>Malvales</taxon>
        <taxon>Malvaceae</taxon>
        <taxon>Malvoideae</taxon>
        <taxon>Hibiscus</taxon>
    </lineage>
</organism>